<comment type="caution">
    <text evidence="2">The sequence shown here is derived from an EMBL/GenBank/DDBJ whole genome shotgun (WGS) entry which is preliminary data.</text>
</comment>
<gene>
    <name evidence="2" type="ORF">COCNU_02G006310</name>
</gene>
<evidence type="ECO:0000256" key="1">
    <source>
        <dbReference type="SAM" id="MobiDB-lite"/>
    </source>
</evidence>
<reference evidence="2" key="2">
    <citation type="submission" date="2019-07" db="EMBL/GenBank/DDBJ databases">
        <authorList>
            <person name="Yang Y."/>
            <person name="Bocs S."/>
            <person name="Baudouin L."/>
        </authorList>
    </citation>
    <scope>NUCLEOTIDE SEQUENCE</scope>
    <source>
        <tissue evidence="2">Spear leaf of Hainan Tall coconut</tissue>
    </source>
</reference>
<feature type="region of interest" description="Disordered" evidence="1">
    <location>
        <begin position="40"/>
        <end position="66"/>
    </location>
</feature>
<evidence type="ECO:0000313" key="3">
    <source>
        <dbReference type="Proteomes" id="UP000797356"/>
    </source>
</evidence>
<accession>A0A8K0MWR6</accession>
<proteinExistence type="predicted"/>
<reference evidence="2" key="1">
    <citation type="journal article" date="2017" name="Gigascience">
        <title>The genome draft of coconut (Cocos nucifera).</title>
        <authorList>
            <person name="Xiao Y."/>
            <person name="Xu P."/>
            <person name="Fan H."/>
            <person name="Baudouin L."/>
            <person name="Xia W."/>
            <person name="Bocs S."/>
            <person name="Xu J."/>
            <person name="Li Q."/>
            <person name="Guo A."/>
            <person name="Zhou L."/>
            <person name="Li J."/>
            <person name="Wu Y."/>
            <person name="Ma Z."/>
            <person name="Armero A."/>
            <person name="Issali A.E."/>
            <person name="Liu N."/>
            <person name="Peng M."/>
            <person name="Yang Y."/>
        </authorList>
    </citation>
    <scope>NUCLEOTIDE SEQUENCE</scope>
    <source>
        <tissue evidence="2">Spear leaf of Hainan Tall coconut</tissue>
    </source>
</reference>
<feature type="compositionally biased region" description="Gly residues" evidence="1">
    <location>
        <begin position="57"/>
        <end position="66"/>
    </location>
</feature>
<keyword evidence="3" id="KW-1185">Reference proteome</keyword>
<dbReference type="Proteomes" id="UP000797356">
    <property type="component" value="Chromosome 2"/>
</dbReference>
<dbReference type="EMBL" id="CM017873">
    <property type="protein sequence ID" value="KAG1330663.1"/>
    <property type="molecule type" value="Genomic_DNA"/>
</dbReference>
<dbReference type="AlphaFoldDB" id="A0A8K0MWR6"/>
<organism evidence="2 3">
    <name type="scientific">Cocos nucifera</name>
    <name type="common">Coconut palm</name>
    <dbReference type="NCBI Taxonomy" id="13894"/>
    <lineage>
        <taxon>Eukaryota</taxon>
        <taxon>Viridiplantae</taxon>
        <taxon>Streptophyta</taxon>
        <taxon>Embryophyta</taxon>
        <taxon>Tracheophyta</taxon>
        <taxon>Spermatophyta</taxon>
        <taxon>Magnoliopsida</taxon>
        <taxon>Liliopsida</taxon>
        <taxon>Arecaceae</taxon>
        <taxon>Arecoideae</taxon>
        <taxon>Cocoseae</taxon>
        <taxon>Attaleinae</taxon>
        <taxon>Cocos</taxon>
    </lineage>
</organism>
<protein>
    <submittedName>
        <fullName evidence="2">Uncharacterized protein</fullName>
    </submittedName>
</protein>
<name>A0A8K0MWR6_COCNU</name>
<sequence length="66" mass="7090">MGSRLGCGDSDGHRYLGDGSRVEGQPFYWAMEWHERNSKCKSTRRGLGKVGMAGTEDVGGGKNGAK</sequence>
<evidence type="ECO:0000313" key="2">
    <source>
        <dbReference type="EMBL" id="KAG1330663.1"/>
    </source>
</evidence>